<protein>
    <submittedName>
        <fullName evidence="1">Uncharacterized protein</fullName>
    </submittedName>
</protein>
<dbReference type="AlphaFoldDB" id="A0A3P3R6L8"/>
<sequence>MTAEYSELVVVDELSKEQIIHESEHADISYEEVYETWSNEPIIEIGREDCDTESESFVPEENSIIDPCPFCGGQHIHGFDDSKEGQGWVTPRSPHCSEYNEDTYWLVWLGKGEGEWVDDPEYTQNPQ</sequence>
<organism evidence="1 2">
    <name type="scientific">Halocatena pleomorpha</name>
    <dbReference type="NCBI Taxonomy" id="1785090"/>
    <lineage>
        <taxon>Archaea</taxon>
        <taxon>Methanobacteriati</taxon>
        <taxon>Methanobacteriota</taxon>
        <taxon>Stenosarchaea group</taxon>
        <taxon>Halobacteria</taxon>
        <taxon>Halobacteriales</taxon>
        <taxon>Natronomonadaceae</taxon>
        <taxon>Halocatena</taxon>
    </lineage>
</organism>
<keyword evidence="2" id="KW-1185">Reference proteome</keyword>
<evidence type="ECO:0000313" key="1">
    <source>
        <dbReference type="EMBL" id="RRJ29025.1"/>
    </source>
</evidence>
<accession>A0A3P3R6L8</accession>
<proteinExistence type="predicted"/>
<reference evidence="1 2" key="1">
    <citation type="submission" date="2018-11" db="EMBL/GenBank/DDBJ databases">
        <title>Taxonoimc description of Halomarina strain SPP-AMP-1.</title>
        <authorList>
            <person name="Pal Y."/>
            <person name="Srinivasana K."/>
            <person name="Verma A."/>
            <person name="Kumar P."/>
        </authorList>
    </citation>
    <scope>NUCLEOTIDE SEQUENCE [LARGE SCALE GENOMIC DNA]</scope>
    <source>
        <strain evidence="1 2">SPP-AMP-1</strain>
    </source>
</reference>
<name>A0A3P3R6L8_9EURY</name>
<dbReference type="EMBL" id="RRCH01000030">
    <property type="protein sequence ID" value="RRJ29025.1"/>
    <property type="molecule type" value="Genomic_DNA"/>
</dbReference>
<dbReference type="Proteomes" id="UP000282322">
    <property type="component" value="Unassembled WGS sequence"/>
</dbReference>
<gene>
    <name evidence="1" type="ORF">EIK79_14020</name>
</gene>
<comment type="caution">
    <text evidence="1">The sequence shown here is derived from an EMBL/GenBank/DDBJ whole genome shotgun (WGS) entry which is preliminary data.</text>
</comment>
<evidence type="ECO:0000313" key="2">
    <source>
        <dbReference type="Proteomes" id="UP000282322"/>
    </source>
</evidence>
<dbReference type="RefSeq" id="WP_124955741.1">
    <property type="nucleotide sequence ID" value="NZ_RRCH01000030.1"/>
</dbReference>